<keyword evidence="1" id="KW-1133">Transmembrane helix</keyword>
<feature type="transmembrane region" description="Helical" evidence="1">
    <location>
        <begin position="411"/>
        <end position="435"/>
    </location>
</feature>
<keyword evidence="1" id="KW-0812">Transmembrane</keyword>
<dbReference type="InterPro" id="IPR044049">
    <property type="entry name" value="EccD_transm"/>
</dbReference>
<feature type="transmembrane region" description="Helical" evidence="1">
    <location>
        <begin position="143"/>
        <end position="163"/>
    </location>
</feature>
<feature type="domain" description="EccD-like transmembrane" evidence="2">
    <location>
        <begin position="119"/>
        <end position="437"/>
    </location>
</feature>
<feature type="transmembrane region" description="Helical" evidence="1">
    <location>
        <begin position="374"/>
        <end position="399"/>
    </location>
</feature>
<evidence type="ECO:0000259" key="2">
    <source>
        <dbReference type="Pfam" id="PF19053"/>
    </source>
</evidence>
<keyword evidence="1" id="KW-0472">Membrane</keyword>
<dbReference type="AlphaFoldDB" id="A0A373A3V3"/>
<feature type="transmembrane region" description="Helical" evidence="1">
    <location>
        <begin position="200"/>
        <end position="220"/>
    </location>
</feature>
<feature type="transmembrane region" description="Helical" evidence="1">
    <location>
        <begin position="350"/>
        <end position="368"/>
    </location>
</feature>
<sequence length="445" mass="44399">MADGHCRVTVVGEHKRVDLAVPAAAPIAEYVTTLARLVGQEELEALPAAWSLAVPGGPTLHPVSSLREAGVQDGQLLYLRDAAEGEFEEPLVRDVDELVADVADSFGDLRWTSRARAVCATVLGALGLAAACVTAASRGGWSGAVAGPVAVGAAFVLVIAGWLLGRSTLDLPSRLGLPIALAAVPCAAVAGWFLPDPVDGNATAAALGAMVGAGAALWAAPSVVAAAVLLFGVAGAAVVGLLEAVHADLAQGAAAVAVVGYGMLLIAPWLAGQLAALWPTERGSEDGAVRVMVHRARTLLLCWTAAVSLLLAVALAVLGSAHGGYPPALAGCLAVAALLRAGTFRLLAEAAPVVVAGAVGLATTLLFAPEAMAAPGWVGPVALCVVGVLMAGTGVALSFRRTAAREAARPPALNVLGTLCGVAAVPLALGVFGVFQNLAAFGHHL</sequence>
<organism evidence="3 4">
    <name type="scientific">Kitasatospora xanthocidica</name>
    <dbReference type="NCBI Taxonomy" id="83382"/>
    <lineage>
        <taxon>Bacteria</taxon>
        <taxon>Bacillati</taxon>
        <taxon>Actinomycetota</taxon>
        <taxon>Actinomycetes</taxon>
        <taxon>Kitasatosporales</taxon>
        <taxon>Streptomycetaceae</taxon>
        <taxon>Kitasatospora</taxon>
    </lineage>
</organism>
<evidence type="ECO:0000313" key="3">
    <source>
        <dbReference type="EMBL" id="RGD62125.1"/>
    </source>
</evidence>
<gene>
    <name evidence="3" type="ORF">DR950_34160</name>
</gene>
<evidence type="ECO:0000256" key="1">
    <source>
        <dbReference type="SAM" id="Phobius"/>
    </source>
</evidence>
<feature type="transmembrane region" description="Helical" evidence="1">
    <location>
        <begin position="324"/>
        <end position="343"/>
    </location>
</feature>
<feature type="transmembrane region" description="Helical" evidence="1">
    <location>
        <begin position="175"/>
        <end position="194"/>
    </location>
</feature>
<feature type="transmembrane region" description="Helical" evidence="1">
    <location>
        <begin position="117"/>
        <end position="137"/>
    </location>
</feature>
<reference evidence="3 4" key="1">
    <citation type="submission" date="2018-08" db="EMBL/GenBank/DDBJ databases">
        <title>Diversity &amp; Physiological Properties of Lignin-Decomposing Actinobacteria from Soil.</title>
        <authorList>
            <person name="Roh S.G."/>
            <person name="Kim S.B."/>
        </authorList>
    </citation>
    <scope>NUCLEOTIDE SEQUENCE [LARGE SCALE GENOMIC DNA]</scope>
    <source>
        <strain evidence="3 4">MMS17-GH009</strain>
    </source>
</reference>
<name>A0A373A3V3_9ACTN</name>
<dbReference type="InterPro" id="IPR024962">
    <property type="entry name" value="YukD-like"/>
</dbReference>
<feature type="transmembrane region" description="Helical" evidence="1">
    <location>
        <begin position="299"/>
        <end position="318"/>
    </location>
</feature>
<keyword evidence="4" id="KW-1185">Reference proteome</keyword>
<feature type="transmembrane region" description="Helical" evidence="1">
    <location>
        <begin position="227"/>
        <end position="247"/>
    </location>
</feature>
<dbReference type="Pfam" id="PF08817">
    <property type="entry name" value="YukD"/>
    <property type="match status" value="1"/>
</dbReference>
<protein>
    <recommendedName>
        <fullName evidence="2">EccD-like transmembrane domain-containing protein</fullName>
    </recommendedName>
</protein>
<dbReference type="EMBL" id="QVIG01000001">
    <property type="protein sequence ID" value="RGD62125.1"/>
    <property type="molecule type" value="Genomic_DNA"/>
</dbReference>
<feature type="transmembrane region" description="Helical" evidence="1">
    <location>
        <begin position="253"/>
        <end position="278"/>
    </location>
</feature>
<dbReference type="RefSeq" id="WP_117490395.1">
    <property type="nucleotide sequence ID" value="NZ_QVIG01000001.1"/>
</dbReference>
<dbReference type="Pfam" id="PF19053">
    <property type="entry name" value="EccD"/>
    <property type="match status" value="1"/>
</dbReference>
<evidence type="ECO:0000313" key="4">
    <source>
        <dbReference type="Proteomes" id="UP000263377"/>
    </source>
</evidence>
<comment type="caution">
    <text evidence="3">The sequence shown here is derived from an EMBL/GenBank/DDBJ whole genome shotgun (WGS) entry which is preliminary data.</text>
</comment>
<dbReference type="Proteomes" id="UP000263377">
    <property type="component" value="Unassembled WGS sequence"/>
</dbReference>
<proteinExistence type="predicted"/>
<accession>A0A373A3V3</accession>
<dbReference type="Gene3D" id="3.10.20.90">
    <property type="entry name" value="Phosphatidylinositol 3-kinase Catalytic Subunit, Chain A, domain 1"/>
    <property type="match status" value="1"/>
</dbReference>